<proteinExistence type="predicted"/>
<gene>
    <name evidence="2" type="ORF">C8F04DRAFT_895542</name>
</gene>
<feature type="non-terminal residue" evidence="2">
    <location>
        <position position="1"/>
    </location>
</feature>
<name>A0AAD6S557_9AGAR</name>
<organism evidence="2 3">
    <name type="scientific">Mycena alexandri</name>
    <dbReference type="NCBI Taxonomy" id="1745969"/>
    <lineage>
        <taxon>Eukaryota</taxon>
        <taxon>Fungi</taxon>
        <taxon>Dikarya</taxon>
        <taxon>Basidiomycota</taxon>
        <taxon>Agaricomycotina</taxon>
        <taxon>Agaricomycetes</taxon>
        <taxon>Agaricomycetidae</taxon>
        <taxon>Agaricales</taxon>
        <taxon>Marasmiineae</taxon>
        <taxon>Mycenaceae</taxon>
        <taxon>Mycena</taxon>
    </lineage>
</organism>
<dbReference type="AlphaFoldDB" id="A0AAD6S557"/>
<reference evidence="2" key="1">
    <citation type="submission" date="2023-03" db="EMBL/GenBank/DDBJ databases">
        <title>Massive genome expansion in bonnet fungi (Mycena s.s.) driven by repeated elements and novel gene families across ecological guilds.</title>
        <authorList>
            <consortium name="Lawrence Berkeley National Laboratory"/>
            <person name="Harder C.B."/>
            <person name="Miyauchi S."/>
            <person name="Viragh M."/>
            <person name="Kuo A."/>
            <person name="Thoen E."/>
            <person name="Andreopoulos B."/>
            <person name="Lu D."/>
            <person name="Skrede I."/>
            <person name="Drula E."/>
            <person name="Henrissat B."/>
            <person name="Morin E."/>
            <person name="Kohler A."/>
            <person name="Barry K."/>
            <person name="LaButti K."/>
            <person name="Morin E."/>
            <person name="Salamov A."/>
            <person name="Lipzen A."/>
            <person name="Mereny Z."/>
            <person name="Hegedus B."/>
            <person name="Baldrian P."/>
            <person name="Stursova M."/>
            <person name="Weitz H."/>
            <person name="Taylor A."/>
            <person name="Grigoriev I.V."/>
            <person name="Nagy L.G."/>
            <person name="Martin F."/>
            <person name="Kauserud H."/>
        </authorList>
    </citation>
    <scope>NUCLEOTIDE SEQUENCE</scope>
    <source>
        <strain evidence="2">CBHHK200</strain>
    </source>
</reference>
<evidence type="ECO:0008006" key="4">
    <source>
        <dbReference type="Google" id="ProtNLM"/>
    </source>
</evidence>
<feature type="region of interest" description="Disordered" evidence="1">
    <location>
        <begin position="96"/>
        <end position="123"/>
    </location>
</feature>
<dbReference type="Proteomes" id="UP001218188">
    <property type="component" value="Unassembled WGS sequence"/>
</dbReference>
<sequence length="297" mass="33632">MLILFKPWRTFEDLKSPTESWEEAFDRTPFSDSAKRVMKNMNVENECKDAKDKYEIQRRAGKVRPLLPGSGSTPTADIESLTNALERDAGLDAEFAYDDGPAQDDFDEDSTSTQKARDSRASATEKAVIRILNSVKLWDGRKTFSAPVEEDEQTTITTDDDRVVIAVEAETLKAIGRDKRPALQQLEPMKPSKRQRLHNDMETDPVTSLGQFEMRKHTIYERNSVLDVETAEDHLQDVLEQFGIIDNTEQTRAVRMVAEHFMFGLENQLLLYVAGVGGSGKSFIIKTTIVEFFKRCG</sequence>
<protein>
    <recommendedName>
        <fullName evidence="4">ATP-dependent DNA helicase</fullName>
    </recommendedName>
</protein>
<evidence type="ECO:0000313" key="2">
    <source>
        <dbReference type="EMBL" id="KAJ7021406.1"/>
    </source>
</evidence>
<evidence type="ECO:0000313" key="3">
    <source>
        <dbReference type="Proteomes" id="UP001218188"/>
    </source>
</evidence>
<keyword evidence="3" id="KW-1185">Reference proteome</keyword>
<comment type="caution">
    <text evidence="2">The sequence shown here is derived from an EMBL/GenBank/DDBJ whole genome shotgun (WGS) entry which is preliminary data.</text>
</comment>
<dbReference type="EMBL" id="JARJCM010000233">
    <property type="protein sequence ID" value="KAJ7021406.1"/>
    <property type="molecule type" value="Genomic_DNA"/>
</dbReference>
<accession>A0AAD6S557</accession>
<feature type="compositionally biased region" description="Acidic residues" evidence="1">
    <location>
        <begin position="96"/>
        <end position="110"/>
    </location>
</feature>
<evidence type="ECO:0000256" key="1">
    <source>
        <dbReference type="SAM" id="MobiDB-lite"/>
    </source>
</evidence>